<sequence>MQVQKKMRTQHALYQMIPCRTKLLELKIQYSCRYS</sequence>
<dbReference type="AlphaFoldDB" id="A0A6V7HC08"/>
<dbReference type="EMBL" id="CAJDYZ010010097">
    <property type="protein sequence ID" value="CAD1477574.1"/>
    <property type="molecule type" value="Genomic_DNA"/>
</dbReference>
<name>A0A6V7HC08_9HYME</name>
<feature type="non-terminal residue" evidence="1">
    <location>
        <position position="35"/>
    </location>
</feature>
<proteinExistence type="predicted"/>
<keyword evidence="2" id="KW-1185">Reference proteome</keyword>
<evidence type="ECO:0000313" key="2">
    <source>
        <dbReference type="Proteomes" id="UP000752696"/>
    </source>
</evidence>
<dbReference type="Proteomes" id="UP000752696">
    <property type="component" value="Unassembled WGS sequence"/>
</dbReference>
<comment type="caution">
    <text evidence="1">The sequence shown here is derived from an EMBL/GenBank/DDBJ whole genome shotgun (WGS) entry which is preliminary data.</text>
</comment>
<gene>
    <name evidence="1" type="ORF">MHI_LOCUS736425</name>
</gene>
<accession>A0A6V7HC08</accession>
<reference evidence="1" key="1">
    <citation type="submission" date="2020-07" db="EMBL/GenBank/DDBJ databases">
        <authorList>
            <person name="Nazaruddin N."/>
        </authorList>
    </citation>
    <scope>NUCLEOTIDE SEQUENCE</scope>
</reference>
<evidence type="ECO:0000313" key="1">
    <source>
        <dbReference type="EMBL" id="CAD1477574.1"/>
    </source>
</evidence>
<organism evidence="1 2">
    <name type="scientific">Heterotrigona itama</name>
    <dbReference type="NCBI Taxonomy" id="395501"/>
    <lineage>
        <taxon>Eukaryota</taxon>
        <taxon>Metazoa</taxon>
        <taxon>Ecdysozoa</taxon>
        <taxon>Arthropoda</taxon>
        <taxon>Hexapoda</taxon>
        <taxon>Insecta</taxon>
        <taxon>Pterygota</taxon>
        <taxon>Neoptera</taxon>
        <taxon>Endopterygota</taxon>
        <taxon>Hymenoptera</taxon>
        <taxon>Apocrita</taxon>
        <taxon>Aculeata</taxon>
        <taxon>Apoidea</taxon>
        <taxon>Anthophila</taxon>
        <taxon>Apidae</taxon>
        <taxon>Heterotrigona</taxon>
    </lineage>
</organism>
<protein>
    <submittedName>
        <fullName evidence="1">Uncharacterized protein</fullName>
    </submittedName>
</protein>